<dbReference type="VEuPathDB" id="FungiDB:MPH_00661"/>
<dbReference type="InParanoid" id="K2SZL0"/>
<accession>K2SZL0</accession>
<dbReference type="EMBL" id="AHHD01000031">
    <property type="protein sequence ID" value="EKG22070.1"/>
    <property type="molecule type" value="Genomic_DNA"/>
</dbReference>
<keyword evidence="1" id="KW-0812">Transmembrane</keyword>
<feature type="transmembrane region" description="Helical" evidence="1">
    <location>
        <begin position="111"/>
        <end position="131"/>
    </location>
</feature>
<keyword evidence="1" id="KW-1133">Transmembrane helix</keyword>
<keyword evidence="1" id="KW-0472">Membrane</keyword>
<organism evidence="2 3">
    <name type="scientific">Macrophomina phaseolina (strain MS6)</name>
    <name type="common">Charcoal rot fungus</name>
    <dbReference type="NCBI Taxonomy" id="1126212"/>
    <lineage>
        <taxon>Eukaryota</taxon>
        <taxon>Fungi</taxon>
        <taxon>Dikarya</taxon>
        <taxon>Ascomycota</taxon>
        <taxon>Pezizomycotina</taxon>
        <taxon>Dothideomycetes</taxon>
        <taxon>Dothideomycetes incertae sedis</taxon>
        <taxon>Botryosphaeriales</taxon>
        <taxon>Botryosphaeriaceae</taxon>
        <taxon>Macrophomina</taxon>
    </lineage>
</organism>
<feature type="transmembrane region" description="Helical" evidence="1">
    <location>
        <begin position="46"/>
        <end position="67"/>
    </location>
</feature>
<evidence type="ECO:0000256" key="1">
    <source>
        <dbReference type="SAM" id="Phobius"/>
    </source>
</evidence>
<dbReference type="AlphaFoldDB" id="K2SZL0"/>
<protein>
    <recommendedName>
        <fullName evidence="4">Transmembrane protein</fullName>
    </recommendedName>
</protein>
<evidence type="ECO:0000313" key="2">
    <source>
        <dbReference type="EMBL" id="EKG22070.1"/>
    </source>
</evidence>
<proteinExistence type="predicted"/>
<dbReference type="HOGENOM" id="CLU_1200018_0_0_1"/>
<gene>
    <name evidence="2" type="ORF">MPH_00661</name>
</gene>
<dbReference type="Proteomes" id="UP000007129">
    <property type="component" value="Unassembled WGS sequence"/>
</dbReference>
<sequence>MTSFPATWSSVEPKSWAKCTELGTFSCFQKVSSLAVVSFPLEISRFRVFSCGFFFTCYFPFFFLFSYPGERHRSSSRRSLLFIPHGMGVYMFGLSAAAISGILLIHTGFPFTTVLILPSARLVLFLVCLFLHRRWTCTPLQGGRSLSCQPGRCWCRTLGWVSLRVYGARPLYDMGKCRFGTRNRMNRVVFVWTDYWEDTIQLVAATGASAWSFGVAIGSSPPVGSRRSLNE</sequence>
<comment type="caution">
    <text evidence="2">The sequence shown here is derived from an EMBL/GenBank/DDBJ whole genome shotgun (WGS) entry which is preliminary data.</text>
</comment>
<reference evidence="2 3" key="1">
    <citation type="journal article" date="2012" name="BMC Genomics">
        <title>Tools to kill: Genome of one of the most destructive plant pathogenic fungi Macrophomina phaseolina.</title>
        <authorList>
            <person name="Islam M.S."/>
            <person name="Haque M.S."/>
            <person name="Islam M.M."/>
            <person name="Emdad E.M."/>
            <person name="Halim A."/>
            <person name="Hossen Q.M.M."/>
            <person name="Hossain M.Z."/>
            <person name="Ahmed B."/>
            <person name="Rahim S."/>
            <person name="Rahman M.S."/>
            <person name="Alam M.M."/>
            <person name="Hou S."/>
            <person name="Wan X."/>
            <person name="Saito J.A."/>
            <person name="Alam M."/>
        </authorList>
    </citation>
    <scope>NUCLEOTIDE SEQUENCE [LARGE SCALE GENOMIC DNA]</scope>
    <source>
        <strain evidence="2 3">MS6</strain>
    </source>
</reference>
<name>K2SZL0_MACPH</name>
<evidence type="ECO:0008006" key="4">
    <source>
        <dbReference type="Google" id="ProtNLM"/>
    </source>
</evidence>
<evidence type="ECO:0000313" key="3">
    <source>
        <dbReference type="Proteomes" id="UP000007129"/>
    </source>
</evidence>
<feature type="transmembrane region" description="Helical" evidence="1">
    <location>
        <begin position="79"/>
        <end position="105"/>
    </location>
</feature>